<evidence type="ECO:0000259" key="2">
    <source>
        <dbReference type="Pfam" id="PF09350"/>
    </source>
</evidence>
<reference evidence="3 4" key="1">
    <citation type="submission" date="2018-06" db="EMBL/GenBank/DDBJ databases">
        <title>Comparative genomics reveals the genomic features of Rhizophagus irregularis, R. cerebriforme, R. diaphanum and Gigaspora rosea, and their symbiotic lifestyle signature.</title>
        <authorList>
            <person name="Morin E."/>
            <person name="San Clemente H."/>
            <person name="Chen E.C.H."/>
            <person name="De La Providencia I."/>
            <person name="Hainaut M."/>
            <person name="Kuo A."/>
            <person name="Kohler A."/>
            <person name="Murat C."/>
            <person name="Tang N."/>
            <person name="Roy S."/>
            <person name="Loubradou J."/>
            <person name="Henrissat B."/>
            <person name="Grigoriev I.V."/>
            <person name="Corradi N."/>
            <person name="Roux C."/>
            <person name="Martin F.M."/>
        </authorList>
    </citation>
    <scope>NUCLEOTIDE SEQUENCE [LARGE SCALE GENOMIC DNA]</scope>
    <source>
        <strain evidence="3 4">DAOM 194757</strain>
    </source>
</reference>
<evidence type="ECO:0000313" key="3">
    <source>
        <dbReference type="EMBL" id="RIB23600.1"/>
    </source>
</evidence>
<feature type="compositionally biased region" description="Basic and acidic residues" evidence="1">
    <location>
        <begin position="206"/>
        <end position="220"/>
    </location>
</feature>
<sequence>MTLSFNNLNTLNNITTAHSFYHPPTGLTLALKIKTFTASRHCLKVSNTLRCLKSTNTNFNNNPLNSSIVSANTLNSQTNTTTTSNSLNITSSTEIISNFDEDHPIKKDENTRKSASINAIIKSSFVKENDVPWTGEEDLKDTVLRMIVDKYPPIKVKRESVKDYIDAHSIKPQYKNNLVNSFSNYSMINTSILKSKRNVNSSDNKLQNKKEKLEKAREKNQTRIINAREAATDYAIGKKHSDHNEQKNEVLPRSIKAWDSIVEQRIQEAIAAGKFKNLPYHGKPLPLDQNEKNPYLDRTEFLMNRLVQRQGAAPAWIESQQDVDREISLFRQRMLESWFRYANSRKISLHHRDLGWEKMQRSYYEKAIEKLNNKLRSYNIIAPYSVRKCYLSLDEEYIRVYKNVKREDIKSIGMINDGMKFDEWLNNDEEKKSKNNNENNIWEGFTRNIKWLIGR</sequence>
<dbReference type="STRING" id="44941.A0A397VMA8"/>
<dbReference type="EMBL" id="QKWP01000253">
    <property type="protein sequence ID" value="RIB23600.1"/>
    <property type="molecule type" value="Genomic_DNA"/>
</dbReference>
<dbReference type="InterPro" id="IPR018961">
    <property type="entry name" value="DnaJ_homolog_subfam-C_membr-28"/>
</dbReference>
<organism evidence="3 4">
    <name type="scientific">Gigaspora rosea</name>
    <dbReference type="NCBI Taxonomy" id="44941"/>
    <lineage>
        <taxon>Eukaryota</taxon>
        <taxon>Fungi</taxon>
        <taxon>Fungi incertae sedis</taxon>
        <taxon>Mucoromycota</taxon>
        <taxon>Glomeromycotina</taxon>
        <taxon>Glomeromycetes</taxon>
        <taxon>Diversisporales</taxon>
        <taxon>Gigasporaceae</taxon>
        <taxon>Gigaspora</taxon>
    </lineage>
</organism>
<proteinExistence type="predicted"/>
<feature type="domain" description="DnaJ homologue subfamily C member 28 conserved" evidence="2">
    <location>
        <begin position="261"/>
        <end position="331"/>
    </location>
</feature>
<dbReference type="Pfam" id="PF09350">
    <property type="entry name" value="DJC28_CD"/>
    <property type="match status" value="1"/>
</dbReference>
<protein>
    <recommendedName>
        <fullName evidence="2">DnaJ homologue subfamily C member 28 conserved domain-containing protein</fullName>
    </recommendedName>
</protein>
<dbReference type="PANTHER" id="PTHR39394">
    <property type="entry name" value="YALI0E31793P"/>
    <property type="match status" value="1"/>
</dbReference>
<gene>
    <name evidence="3" type="ORF">C2G38_2170832</name>
</gene>
<dbReference type="OrthoDB" id="547796at2759"/>
<comment type="caution">
    <text evidence="3">The sequence shown here is derived from an EMBL/GenBank/DDBJ whole genome shotgun (WGS) entry which is preliminary data.</text>
</comment>
<dbReference type="AlphaFoldDB" id="A0A397VMA8"/>
<evidence type="ECO:0000256" key="1">
    <source>
        <dbReference type="SAM" id="MobiDB-lite"/>
    </source>
</evidence>
<keyword evidence="4" id="KW-1185">Reference proteome</keyword>
<dbReference type="PANTHER" id="PTHR39394:SF1">
    <property type="entry name" value="DNAJ HOMOLOGUE SUBFAMILY C MEMBER 28 CONSERVED DOMAIN-CONTAINING PROTEIN"/>
    <property type="match status" value="1"/>
</dbReference>
<dbReference type="Proteomes" id="UP000266673">
    <property type="component" value="Unassembled WGS sequence"/>
</dbReference>
<accession>A0A397VMA8</accession>
<evidence type="ECO:0000313" key="4">
    <source>
        <dbReference type="Proteomes" id="UP000266673"/>
    </source>
</evidence>
<feature type="region of interest" description="Disordered" evidence="1">
    <location>
        <begin position="199"/>
        <end position="220"/>
    </location>
</feature>
<name>A0A397VMA8_9GLOM</name>